<evidence type="ECO:0000256" key="2">
    <source>
        <dbReference type="SAM" id="SignalP"/>
    </source>
</evidence>
<protein>
    <submittedName>
        <fullName evidence="3">Cobalt-zinc-cadmium efflux system outer membrane protein</fullName>
    </submittedName>
</protein>
<name>A0A560H3X4_9PROT</name>
<keyword evidence="4" id="KW-1185">Reference proteome</keyword>
<keyword evidence="2" id="KW-0732">Signal</keyword>
<dbReference type="SUPFAM" id="SSF56954">
    <property type="entry name" value="Outer membrane efflux proteins (OEP)"/>
    <property type="match status" value="1"/>
</dbReference>
<dbReference type="AlphaFoldDB" id="A0A560H3X4"/>
<evidence type="ECO:0000313" key="4">
    <source>
        <dbReference type="Proteomes" id="UP000315751"/>
    </source>
</evidence>
<dbReference type="RefSeq" id="WP_145733292.1">
    <property type="nucleotide sequence ID" value="NZ_VITR01000008.1"/>
</dbReference>
<gene>
    <name evidence="3" type="ORF">FBZ90_10820</name>
</gene>
<dbReference type="Gene3D" id="1.20.1600.10">
    <property type="entry name" value="Outer membrane efflux proteins (OEP)"/>
    <property type="match status" value="1"/>
</dbReference>
<comment type="caution">
    <text evidence="3">The sequence shown here is derived from an EMBL/GenBank/DDBJ whole genome shotgun (WGS) entry which is preliminary data.</text>
</comment>
<evidence type="ECO:0000256" key="1">
    <source>
        <dbReference type="ARBA" id="ARBA00007613"/>
    </source>
</evidence>
<feature type="signal peptide" evidence="2">
    <location>
        <begin position="1"/>
        <end position="20"/>
    </location>
</feature>
<proteinExistence type="inferred from homology"/>
<evidence type="ECO:0000313" key="3">
    <source>
        <dbReference type="EMBL" id="TWB40996.1"/>
    </source>
</evidence>
<comment type="similarity">
    <text evidence="1">Belongs to the outer membrane factor (OMF) (TC 1.B.17) family.</text>
</comment>
<dbReference type="InterPro" id="IPR010131">
    <property type="entry name" value="MdtP/NodT-like"/>
</dbReference>
<accession>A0A560H3X4</accession>
<dbReference type="EMBL" id="VITR01000008">
    <property type="protein sequence ID" value="TWB40996.1"/>
    <property type="molecule type" value="Genomic_DNA"/>
</dbReference>
<dbReference type="PANTHER" id="PTHR30203">
    <property type="entry name" value="OUTER MEMBRANE CATION EFFLUX PROTEIN"/>
    <property type="match status" value="1"/>
</dbReference>
<feature type="chain" id="PRO_5021880668" evidence="2">
    <location>
        <begin position="21"/>
        <end position="433"/>
    </location>
</feature>
<organism evidence="3 4">
    <name type="scientific">Nitrospirillum amazonense</name>
    <dbReference type="NCBI Taxonomy" id="28077"/>
    <lineage>
        <taxon>Bacteria</taxon>
        <taxon>Pseudomonadati</taxon>
        <taxon>Pseudomonadota</taxon>
        <taxon>Alphaproteobacteria</taxon>
        <taxon>Rhodospirillales</taxon>
        <taxon>Azospirillaceae</taxon>
        <taxon>Nitrospirillum</taxon>
    </lineage>
</organism>
<dbReference type="Pfam" id="PF02321">
    <property type="entry name" value="OEP"/>
    <property type="match status" value="2"/>
</dbReference>
<reference evidence="3 4" key="1">
    <citation type="submission" date="2019-06" db="EMBL/GenBank/DDBJ databases">
        <title>Genomic Encyclopedia of Type Strains, Phase IV (KMG-V): Genome sequencing to study the core and pangenomes of soil and plant-associated prokaryotes.</title>
        <authorList>
            <person name="Whitman W."/>
        </authorList>
    </citation>
    <scope>NUCLEOTIDE SEQUENCE [LARGE SCALE GENOMIC DNA]</scope>
    <source>
        <strain evidence="3 4">BR 11622</strain>
    </source>
</reference>
<sequence>MRIPIIGLAAVLTAAWPAWAVAEPPPAPPVSAPLSAAMPATTPAAVPSADTALTALITQALATNPRLKAAQARAGAAQGDITQAGVLPNPQLSLQTENLAGSGPYRGTRAMETTVGLNQLVELGGKRGSRQAVATAAESRARLDADIVRLDLIRDVRVAHAALLAATAQRAIVEEQRGLAAETARAVAARVQSGHDSAIQEDRAATNLRQAEIEAARAARDEAAARRSLELLVGGPVPVLDPAALRNLGAPPPAPATGNSPDVARWRAEVGRSRAAIAVERARAVPDVTVGAGVRRFNDGRDTALVLGVTIPIPAFDTNRGGIHRAYQESVEAEMELDRATRDQDTALAIASDRVAVARQEADTLARQVVPVAEQAAAATREGYRQGKFPYLDVLDAQRTLLAARLTLVAAYQDYHQSRADLDRLTGAGEAQP</sequence>
<dbReference type="GO" id="GO:0015562">
    <property type="term" value="F:efflux transmembrane transporter activity"/>
    <property type="evidence" value="ECO:0007669"/>
    <property type="project" value="InterPro"/>
</dbReference>
<dbReference type="PANTHER" id="PTHR30203:SF24">
    <property type="entry name" value="BLR4935 PROTEIN"/>
    <property type="match status" value="1"/>
</dbReference>
<dbReference type="Proteomes" id="UP000315751">
    <property type="component" value="Unassembled WGS sequence"/>
</dbReference>
<dbReference type="OrthoDB" id="9791261at2"/>
<dbReference type="InterPro" id="IPR003423">
    <property type="entry name" value="OMP_efflux"/>
</dbReference>